<evidence type="ECO:0000313" key="6">
    <source>
        <dbReference type="EMBL" id="GFN82255.1"/>
    </source>
</evidence>
<dbReference type="SMART" id="SM00175">
    <property type="entry name" value="RAB"/>
    <property type="match status" value="1"/>
</dbReference>
<dbReference type="PANTHER" id="PTHR47980">
    <property type="entry name" value="LD44762P"/>
    <property type="match status" value="1"/>
</dbReference>
<dbReference type="Proteomes" id="UP000735302">
    <property type="component" value="Unassembled WGS sequence"/>
</dbReference>
<comment type="similarity">
    <text evidence="1">Belongs to the small GTPase superfamily. Rab family.</text>
</comment>
<evidence type="ECO:0000256" key="2">
    <source>
        <dbReference type="ARBA" id="ARBA00022741"/>
    </source>
</evidence>
<protein>
    <submittedName>
        <fullName evidence="6">Ras-like GTP-binding protein ypt1</fullName>
    </submittedName>
</protein>
<gene>
    <name evidence="6" type="ORF">PoB_000876100</name>
</gene>
<name>A0AAV3YIT2_9GAST</name>
<evidence type="ECO:0000256" key="3">
    <source>
        <dbReference type="ARBA" id="ARBA00023134"/>
    </source>
</evidence>
<organism evidence="6 7">
    <name type="scientific">Plakobranchus ocellatus</name>
    <dbReference type="NCBI Taxonomy" id="259542"/>
    <lineage>
        <taxon>Eukaryota</taxon>
        <taxon>Metazoa</taxon>
        <taxon>Spiralia</taxon>
        <taxon>Lophotrochozoa</taxon>
        <taxon>Mollusca</taxon>
        <taxon>Gastropoda</taxon>
        <taxon>Heterobranchia</taxon>
        <taxon>Euthyneura</taxon>
        <taxon>Panpulmonata</taxon>
        <taxon>Sacoglossa</taxon>
        <taxon>Placobranchoidea</taxon>
        <taxon>Plakobranchidae</taxon>
        <taxon>Plakobranchus</taxon>
    </lineage>
</organism>
<keyword evidence="7" id="KW-1185">Reference proteome</keyword>
<dbReference type="PRINTS" id="PR00449">
    <property type="entry name" value="RASTRNSFRMNG"/>
</dbReference>
<accession>A0AAV3YIT2</accession>
<dbReference type="EMBL" id="BLXT01000976">
    <property type="protein sequence ID" value="GFN82255.1"/>
    <property type="molecule type" value="Genomic_DNA"/>
</dbReference>
<evidence type="ECO:0000256" key="5">
    <source>
        <dbReference type="ARBA" id="ARBA00023289"/>
    </source>
</evidence>
<dbReference type="CDD" id="cd00154">
    <property type="entry name" value="Rab"/>
    <property type="match status" value="1"/>
</dbReference>
<reference evidence="6 7" key="1">
    <citation type="journal article" date="2021" name="Elife">
        <title>Chloroplast acquisition without the gene transfer in kleptoplastic sea slugs, Plakobranchus ocellatus.</title>
        <authorList>
            <person name="Maeda T."/>
            <person name="Takahashi S."/>
            <person name="Yoshida T."/>
            <person name="Shimamura S."/>
            <person name="Takaki Y."/>
            <person name="Nagai Y."/>
            <person name="Toyoda A."/>
            <person name="Suzuki Y."/>
            <person name="Arimoto A."/>
            <person name="Ishii H."/>
            <person name="Satoh N."/>
            <person name="Nishiyama T."/>
            <person name="Hasebe M."/>
            <person name="Maruyama T."/>
            <person name="Minagawa J."/>
            <person name="Obokata J."/>
            <person name="Shigenobu S."/>
        </authorList>
    </citation>
    <scope>NUCLEOTIDE SEQUENCE [LARGE SCALE GENOMIC DNA]</scope>
</reference>
<evidence type="ECO:0000256" key="1">
    <source>
        <dbReference type="ARBA" id="ARBA00006270"/>
    </source>
</evidence>
<dbReference type="SMART" id="SM00177">
    <property type="entry name" value="ARF"/>
    <property type="match status" value="1"/>
</dbReference>
<dbReference type="InterPro" id="IPR050305">
    <property type="entry name" value="Small_GTPase_Rab"/>
</dbReference>
<dbReference type="InterPro" id="IPR027417">
    <property type="entry name" value="P-loop_NTPase"/>
</dbReference>
<dbReference type="NCBIfam" id="TIGR00231">
    <property type="entry name" value="small_GTP"/>
    <property type="match status" value="1"/>
</dbReference>
<keyword evidence="5" id="KW-0636">Prenylation</keyword>
<dbReference type="PROSITE" id="PS51421">
    <property type="entry name" value="RAS"/>
    <property type="match status" value="1"/>
</dbReference>
<keyword evidence="2" id="KW-0547">Nucleotide-binding</keyword>
<dbReference type="InterPro" id="IPR001806">
    <property type="entry name" value="Small_GTPase"/>
</dbReference>
<dbReference type="AlphaFoldDB" id="A0AAV3YIT2"/>
<proteinExistence type="inferred from homology"/>
<dbReference type="SMART" id="SM00176">
    <property type="entry name" value="RAN"/>
    <property type="match status" value="1"/>
</dbReference>
<keyword evidence="4" id="KW-0449">Lipoprotein</keyword>
<comment type="caution">
    <text evidence="6">The sequence shown here is derived from an EMBL/GenBank/DDBJ whole genome shotgun (WGS) entry which is preliminary data.</text>
</comment>
<dbReference type="SMART" id="SM00174">
    <property type="entry name" value="RHO"/>
    <property type="match status" value="1"/>
</dbReference>
<dbReference type="GO" id="GO:0005525">
    <property type="term" value="F:GTP binding"/>
    <property type="evidence" value="ECO:0007669"/>
    <property type="project" value="UniProtKB-KW"/>
</dbReference>
<dbReference type="SUPFAM" id="SSF52540">
    <property type="entry name" value="P-loop containing nucleoside triphosphate hydrolases"/>
    <property type="match status" value="1"/>
</dbReference>
<evidence type="ECO:0000256" key="4">
    <source>
        <dbReference type="ARBA" id="ARBA00023288"/>
    </source>
</evidence>
<dbReference type="PROSITE" id="PS51419">
    <property type="entry name" value="RAB"/>
    <property type="match status" value="1"/>
</dbReference>
<dbReference type="GO" id="GO:0003924">
    <property type="term" value="F:GTPase activity"/>
    <property type="evidence" value="ECO:0007669"/>
    <property type="project" value="InterPro"/>
</dbReference>
<dbReference type="SMART" id="SM00173">
    <property type="entry name" value="RAS"/>
    <property type="match status" value="1"/>
</dbReference>
<dbReference type="PROSITE" id="PS51420">
    <property type="entry name" value="RHO"/>
    <property type="match status" value="1"/>
</dbReference>
<keyword evidence="3" id="KW-0342">GTP-binding</keyword>
<dbReference type="FunFam" id="3.40.50.300:FF:001129">
    <property type="entry name" value="ras-related protein Rab-44 isoform X2"/>
    <property type="match status" value="1"/>
</dbReference>
<dbReference type="InterPro" id="IPR005225">
    <property type="entry name" value="Small_GTP-bd"/>
</dbReference>
<dbReference type="Gene3D" id="3.40.50.300">
    <property type="entry name" value="P-loop containing nucleotide triphosphate hydrolases"/>
    <property type="match status" value="1"/>
</dbReference>
<evidence type="ECO:0000313" key="7">
    <source>
        <dbReference type="Proteomes" id="UP000735302"/>
    </source>
</evidence>
<sequence>MVKDAGNDNSGEKGAQRKAFDYLFKVVVGGADYVGKTCLIQRYAQGHYQDSYMATIGIDFVVREHETKNGKHVKLQVWDLAGQERFRNITLSYLRGARGVLLVYDITNRESFTRIPYELDEVHRMAIEDIVIVLVGNKADLNDSKRQVTFEEGQEFAEANGLTFYEASARDDINVNELFDHFVHLLVDKYIETHSSPKTRKGAEILLKQNASNRESETKAKSKFCIIL</sequence>
<dbReference type="Pfam" id="PF00071">
    <property type="entry name" value="Ras"/>
    <property type="match status" value="1"/>
</dbReference>